<proteinExistence type="predicted"/>
<accession>A0A4U0TQ75</accession>
<feature type="compositionally biased region" description="Polar residues" evidence="1">
    <location>
        <begin position="301"/>
        <end position="312"/>
    </location>
</feature>
<evidence type="ECO:0000313" key="3">
    <source>
        <dbReference type="Proteomes" id="UP000308549"/>
    </source>
</evidence>
<organism evidence="2 3">
    <name type="scientific">Salinomyces thailandicus</name>
    <dbReference type="NCBI Taxonomy" id="706561"/>
    <lineage>
        <taxon>Eukaryota</taxon>
        <taxon>Fungi</taxon>
        <taxon>Dikarya</taxon>
        <taxon>Ascomycota</taxon>
        <taxon>Pezizomycotina</taxon>
        <taxon>Dothideomycetes</taxon>
        <taxon>Dothideomycetidae</taxon>
        <taxon>Mycosphaerellales</taxon>
        <taxon>Teratosphaeriaceae</taxon>
        <taxon>Salinomyces</taxon>
    </lineage>
</organism>
<feature type="region of interest" description="Disordered" evidence="1">
    <location>
        <begin position="53"/>
        <end position="312"/>
    </location>
</feature>
<evidence type="ECO:0000313" key="2">
    <source>
        <dbReference type="EMBL" id="TKA24026.1"/>
    </source>
</evidence>
<keyword evidence="3" id="KW-1185">Reference proteome</keyword>
<feature type="compositionally biased region" description="Basic and acidic residues" evidence="1">
    <location>
        <begin position="91"/>
        <end position="113"/>
    </location>
</feature>
<feature type="compositionally biased region" description="Basic and acidic residues" evidence="1">
    <location>
        <begin position="282"/>
        <end position="298"/>
    </location>
</feature>
<feature type="compositionally biased region" description="Basic and acidic residues" evidence="1">
    <location>
        <begin position="126"/>
        <end position="165"/>
    </location>
</feature>
<protein>
    <submittedName>
        <fullName evidence="2">Uncharacterized protein</fullName>
    </submittedName>
</protein>
<feature type="compositionally biased region" description="Basic and acidic residues" evidence="1">
    <location>
        <begin position="178"/>
        <end position="198"/>
    </location>
</feature>
<evidence type="ECO:0000256" key="1">
    <source>
        <dbReference type="SAM" id="MobiDB-lite"/>
    </source>
</evidence>
<name>A0A4U0TQ75_9PEZI</name>
<feature type="compositionally biased region" description="Low complexity" evidence="1">
    <location>
        <begin position="166"/>
        <end position="177"/>
    </location>
</feature>
<dbReference type="EMBL" id="NAJL01000048">
    <property type="protein sequence ID" value="TKA24026.1"/>
    <property type="molecule type" value="Genomic_DNA"/>
</dbReference>
<feature type="compositionally biased region" description="Basic and acidic residues" evidence="1">
    <location>
        <begin position="53"/>
        <end position="77"/>
    </location>
</feature>
<dbReference type="AlphaFoldDB" id="A0A4U0TQ75"/>
<feature type="compositionally biased region" description="Basic and acidic residues" evidence="1">
    <location>
        <begin position="242"/>
        <end position="251"/>
    </location>
</feature>
<gene>
    <name evidence="2" type="ORF">B0A50_06917</name>
</gene>
<feature type="compositionally biased region" description="Basic residues" evidence="1">
    <location>
        <begin position="78"/>
        <end position="90"/>
    </location>
</feature>
<comment type="caution">
    <text evidence="2">The sequence shown here is derived from an EMBL/GenBank/DDBJ whole genome shotgun (WGS) entry which is preliminary data.</text>
</comment>
<dbReference type="Proteomes" id="UP000308549">
    <property type="component" value="Unassembled WGS sequence"/>
</dbReference>
<sequence length="312" mass="34982">MPCLTKPLLDHNFSGSSFVWQEFKSNPALSVFGLPLLILDLLLLPVRAAVAREGEEASHNSDCDYERGRVDKEGAKEKGKKSKKIKKVERRRGEGRGTRRKNTSGEKGRERRTLYPSWNLPNQGFSEKKRREGLHGTESYERGPRYRGGERGGSHEHFVADERPARSNLPSSRPSRSTKTEESGSRRRQPHDLRRQSRGEAPPPASSSRSRSRPEPRDSQSKPNHRTHDRNRSNAPQPLHVICEERSEKDSQSTNTGNGSDRKIMKWVSGIRGDGNAGPSEVGRKEKGSGVRRGEVGHWESVSQASYASSTE</sequence>
<reference evidence="2 3" key="1">
    <citation type="submission" date="2017-03" db="EMBL/GenBank/DDBJ databases">
        <title>Genomes of endolithic fungi from Antarctica.</title>
        <authorList>
            <person name="Coleine C."/>
            <person name="Masonjones S."/>
            <person name="Stajich J.E."/>
        </authorList>
    </citation>
    <scope>NUCLEOTIDE SEQUENCE [LARGE SCALE GENOMIC DNA]</scope>
    <source>
        <strain evidence="2 3">CCFEE 6315</strain>
    </source>
</reference>